<dbReference type="InterPro" id="IPR017853">
    <property type="entry name" value="GH"/>
</dbReference>
<evidence type="ECO:0000313" key="4">
    <source>
        <dbReference type="Proteomes" id="UP000256779"/>
    </source>
</evidence>
<dbReference type="InterPro" id="IPR013780">
    <property type="entry name" value="Glyco_hydro_b"/>
</dbReference>
<evidence type="ECO:0000259" key="2">
    <source>
        <dbReference type="SMART" id="SM00458"/>
    </source>
</evidence>
<dbReference type="InterPro" id="IPR035992">
    <property type="entry name" value="Ricin_B-like_lectins"/>
</dbReference>
<dbReference type="Gene3D" id="3.20.20.80">
    <property type="entry name" value="Glycosidases"/>
    <property type="match status" value="1"/>
</dbReference>
<dbReference type="CDD" id="cd00161">
    <property type="entry name" value="beta-trefoil_Ricin-like"/>
    <property type="match status" value="3"/>
</dbReference>
<proteinExistence type="predicted"/>
<protein>
    <submittedName>
        <fullName evidence="3">Putative secreted protein (Por secretion system target)</fullName>
    </submittedName>
</protein>
<dbReference type="RefSeq" id="WP_115866751.1">
    <property type="nucleotide sequence ID" value="NZ_QREG01000002.1"/>
</dbReference>
<dbReference type="SUPFAM" id="SSF50370">
    <property type="entry name" value="Ricin B-like lectins"/>
    <property type="match status" value="2"/>
</dbReference>
<dbReference type="PANTHER" id="PTHR42767">
    <property type="entry name" value="ENDO-BETA-1,6-GALACTANASE"/>
    <property type="match status" value="1"/>
</dbReference>
<reference evidence="3 4" key="1">
    <citation type="submission" date="2018-07" db="EMBL/GenBank/DDBJ databases">
        <title>Genomic Encyclopedia of Type Strains, Phase IV (KMG-IV): sequencing the most valuable type-strain genomes for metagenomic binning, comparative biology and taxonomic classification.</title>
        <authorList>
            <person name="Goeker M."/>
        </authorList>
    </citation>
    <scope>NUCLEOTIDE SEQUENCE [LARGE SCALE GENOMIC DNA]</scope>
    <source>
        <strain evidence="3 4">DSM 4134</strain>
    </source>
</reference>
<dbReference type="EMBL" id="QREG01000002">
    <property type="protein sequence ID" value="REE02224.1"/>
    <property type="molecule type" value="Genomic_DNA"/>
</dbReference>
<evidence type="ECO:0000313" key="3">
    <source>
        <dbReference type="EMBL" id="REE02224.1"/>
    </source>
</evidence>
<dbReference type="NCBIfam" id="TIGR04183">
    <property type="entry name" value="Por_Secre_tail"/>
    <property type="match status" value="1"/>
</dbReference>
<feature type="domain" description="Ricin B lectin" evidence="2">
    <location>
        <begin position="481"/>
        <end position="617"/>
    </location>
</feature>
<dbReference type="InterPro" id="IPR000772">
    <property type="entry name" value="Ricin_B_lectin"/>
</dbReference>
<organism evidence="3 4">
    <name type="scientific">Marinoscillum furvescens DSM 4134</name>
    <dbReference type="NCBI Taxonomy" id="1122208"/>
    <lineage>
        <taxon>Bacteria</taxon>
        <taxon>Pseudomonadati</taxon>
        <taxon>Bacteroidota</taxon>
        <taxon>Cytophagia</taxon>
        <taxon>Cytophagales</taxon>
        <taxon>Reichenbachiellaceae</taxon>
        <taxon>Marinoscillum</taxon>
    </lineage>
</organism>
<dbReference type="PROSITE" id="PS50231">
    <property type="entry name" value="RICIN_B_LECTIN"/>
    <property type="match status" value="1"/>
</dbReference>
<gene>
    <name evidence="3" type="ORF">C7460_102249</name>
</gene>
<dbReference type="Pfam" id="PF14200">
    <property type="entry name" value="RicinB_lectin_2"/>
    <property type="match status" value="3"/>
</dbReference>
<dbReference type="InterPro" id="IPR039514">
    <property type="entry name" value="6GAL-like"/>
</dbReference>
<comment type="caution">
    <text evidence="3">The sequence shown here is derived from an EMBL/GenBank/DDBJ whole genome shotgun (WGS) entry which is preliminary data.</text>
</comment>
<dbReference type="Proteomes" id="UP000256779">
    <property type="component" value="Unassembled WGS sequence"/>
</dbReference>
<evidence type="ECO:0000256" key="1">
    <source>
        <dbReference type="SAM" id="SignalP"/>
    </source>
</evidence>
<keyword evidence="1" id="KW-0732">Signal</keyword>
<dbReference type="InterPro" id="IPR039743">
    <property type="entry name" value="6GAL/EXGAL"/>
</dbReference>
<dbReference type="SUPFAM" id="SSF51445">
    <property type="entry name" value="(Trans)glycosidases"/>
    <property type="match status" value="1"/>
</dbReference>
<dbReference type="PANTHER" id="PTHR42767:SF1">
    <property type="entry name" value="ENDO-BETA-1,6-GALACTANASE-LIKE DOMAIN-CONTAINING PROTEIN"/>
    <property type="match status" value="1"/>
</dbReference>
<dbReference type="OrthoDB" id="273314at2"/>
<feature type="chain" id="PRO_5017626013" evidence="1">
    <location>
        <begin position="23"/>
        <end position="854"/>
    </location>
</feature>
<name>A0A3D9L975_MARFU</name>
<dbReference type="AlphaFoldDB" id="A0A3D9L975"/>
<dbReference type="InterPro" id="IPR026444">
    <property type="entry name" value="Secre_tail"/>
</dbReference>
<dbReference type="Gene3D" id="2.80.10.50">
    <property type="match status" value="4"/>
</dbReference>
<dbReference type="SUPFAM" id="SSF51011">
    <property type="entry name" value="Glycosyl hydrolase domain"/>
    <property type="match status" value="1"/>
</dbReference>
<accession>A0A3D9L975</accession>
<dbReference type="Pfam" id="PF18962">
    <property type="entry name" value="Por_Secre_tail"/>
    <property type="match status" value="1"/>
</dbReference>
<dbReference type="GO" id="GO:0004553">
    <property type="term" value="F:hydrolase activity, hydrolyzing O-glycosyl compounds"/>
    <property type="evidence" value="ECO:0007669"/>
    <property type="project" value="InterPro"/>
</dbReference>
<keyword evidence="4" id="KW-1185">Reference proteome</keyword>
<dbReference type="Gene3D" id="2.60.40.1180">
    <property type="entry name" value="Golgi alpha-mannosidase II"/>
    <property type="match status" value="1"/>
</dbReference>
<feature type="signal peptide" evidence="1">
    <location>
        <begin position="1"/>
        <end position="22"/>
    </location>
</feature>
<dbReference type="SMART" id="SM00458">
    <property type="entry name" value="RICIN"/>
    <property type="match status" value="2"/>
</dbReference>
<dbReference type="Pfam" id="PF14587">
    <property type="entry name" value="Glyco_hydr_30_2"/>
    <property type="match status" value="1"/>
</dbReference>
<feature type="domain" description="Ricin B lectin" evidence="2">
    <location>
        <begin position="628"/>
        <end position="765"/>
    </location>
</feature>
<sequence length="854" mass="93271">MISLRGILYSLLALLIAVGSEAQSVKVNPDIRYQTIDGWGTSLSWWANIVGAWPDSVVQAVSNELTSSDELNMNIFRYNIHGGDDPAVHSGTTANHFRWDSGEITSYKPSSTSPYDWTANSAQRKVLQEILQLNSSAVLEAIAYSPPYWMTVSGCSAGGVSGAENLSAAMVDDFADFLTDVVEYYHDSLGITFSTVSGLNEPSSTHWKFGGRQEGCVVSQARQRELIVELYNQLQSKGMLSYCGVSAADEYSMDYTVTTLQNYRHTDNLFDKLAQINTHSYAGDKRSAVAEEAHSRGLKLWQSESGPLGVTATGIENHLVMAQRIILDINRMHTSAWVDWQAASTDYRWGLYTLDTVTQTLVREKSYFVRKQMSKYIKPGYQIVHTGNDDVLAALNNTGTELVVVAVNNTSASTSLSLDLSDFASVGSSAQTIRTSSTEDAVTLSNTSVSSSVLSYSAPAHSITTFVMDVTVSTPPAQLADGLYMIKAKHSGKYFSVTGATSTSGSVIEQWSYVNQDNLKFTVKKVGLDYVIKPKYNELTLAIDGAGTGNGALLKQLNEEGKDHQRFVIIPVGSGYYKMVNKNSGKYLAVSGESTANGADVVQWSDLDTDNFYWSFEAVSPSTPVVDGTYMIKAEHSGKYMSVAGWSTTNGALIEQWGYLDQDNLKFEVTAGLDGYYQFRPIYNQKVITVSGGATTNGAAVDQYTNLQASNQKFLLESAGTGLYRITPKHATSKSLAVSGSSMSNGADVVQWEYLGLSNYKWSFEAVSGSRLGDDEQLVDQVSVYPNPTSEWLYLQSPVLLSEVRLLSITGQQLHHVVGVSDLKLPIGELKSGVYLLEIRNGDQVDTRKIIVKD</sequence>